<dbReference type="SFLD" id="SFLDS00003">
    <property type="entry name" value="Haloacid_Dehalogenase"/>
    <property type="match status" value="1"/>
</dbReference>
<evidence type="ECO:0000313" key="1">
    <source>
        <dbReference type="EMBL" id="MBA8925235.1"/>
    </source>
</evidence>
<name>A0ABR6BED7_9PSEU</name>
<dbReference type="Gene3D" id="1.10.150.240">
    <property type="entry name" value="Putative phosphatase, domain 2"/>
    <property type="match status" value="1"/>
</dbReference>
<dbReference type="RefSeq" id="WP_182837269.1">
    <property type="nucleotide sequence ID" value="NZ_BAAABQ010000084.1"/>
</dbReference>
<accession>A0ABR6BED7</accession>
<dbReference type="PANTHER" id="PTHR43434:SF1">
    <property type="entry name" value="PHOSPHOGLYCOLATE PHOSPHATASE"/>
    <property type="match status" value="1"/>
</dbReference>
<dbReference type="SFLD" id="SFLDG01129">
    <property type="entry name" value="C1.5:_HAD__Beta-PGM__Phosphata"/>
    <property type="match status" value="1"/>
</dbReference>
<organism evidence="1 2">
    <name type="scientific">Kutzneria viridogrisea</name>
    <dbReference type="NCBI Taxonomy" id="47990"/>
    <lineage>
        <taxon>Bacteria</taxon>
        <taxon>Bacillati</taxon>
        <taxon>Actinomycetota</taxon>
        <taxon>Actinomycetes</taxon>
        <taxon>Pseudonocardiales</taxon>
        <taxon>Pseudonocardiaceae</taxon>
        <taxon>Kutzneria</taxon>
    </lineage>
</organism>
<comment type="caution">
    <text evidence="1">The sequence shown here is derived from an EMBL/GenBank/DDBJ whole genome shotgun (WGS) entry which is preliminary data.</text>
</comment>
<dbReference type="Gene3D" id="3.40.50.1000">
    <property type="entry name" value="HAD superfamily/HAD-like"/>
    <property type="match status" value="1"/>
</dbReference>
<dbReference type="InterPro" id="IPR023214">
    <property type="entry name" value="HAD_sf"/>
</dbReference>
<proteinExistence type="predicted"/>
<dbReference type="SUPFAM" id="SSF56784">
    <property type="entry name" value="HAD-like"/>
    <property type="match status" value="1"/>
</dbReference>
<dbReference type="InterPro" id="IPR041492">
    <property type="entry name" value="HAD_2"/>
</dbReference>
<dbReference type="PANTHER" id="PTHR43434">
    <property type="entry name" value="PHOSPHOGLYCOLATE PHOSPHATASE"/>
    <property type="match status" value="1"/>
</dbReference>
<keyword evidence="2" id="KW-1185">Reference proteome</keyword>
<sequence>MNHTSVRARHVVWDWNGTLLDDNEAVVHSVNAVLTAFDCAPLTIDAWRAAFTRPLTTCYERLLGRVLAPEDWARIDVLYHEAYRERLDECGLALGVPHLLRDWQNSGRTQSLLSMWFHEELVPLVGKLGLDGLFTRVDGLRGVNMGGSKTEHLAAHLSVMALDPAEVVLIGDVVDDAEAAAAAGAQCVLVSTGVMDRPRLEEAGVPVADSIPQALGLLGS</sequence>
<evidence type="ECO:0000313" key="2">
    <source>
        <dbReference type="Proteomes" id="UP000517916"/>
    </source>
</evidence>
<dbReference type="InterPro" id="IPR050155">
    <property type="entry name" value="HAD-like_hydrolase_sf"/>
</dbReference>
<gene>
    <name evidence="1" type="ORF">BC739_002434</name>
</gene>
<reference evidence="1 2" key="1">
    <citation type="submission" date="2020-08" db="EMBL/GenBank/DDBJ databases">
        <title>Genomic Encyclopedia of Archaeal and Bacterial Type Strains, Phase II (KMG-II): from individual species to whole genera.</title>
        <authorList>
            <person name="Goeker M."/>
        </authorList>
    </citation>
    <scope>NUCLEOTIDE SEQUENCE [LARGE SCALE GENOMIC DNA]</scope>
    <source>
        <strain evidence="1 2">DSM 43850</strain>
    </source>
</reference>
<dbReference type="InterPro" id="IPR023198">
    <property type="entry name" value="PGP-like_dom2"/>
</dbReference>
<dbReference type="InterPro" id="IPR036412">
    <property type="entry name" value="HAD-like_sf"/>
</dbReference>
<dbReference type="EMBL" id="JACJID010000002">
    <property type="protein sequence ID" value="MBA8925235.1"/>
    <property type="molecule type" value="Genomic_DNA"/>
</dbReference>
<dbReference type="Proteomes" id="UP000517916">
    <property type="component" value="Unassembled WGS sequence"/>
</dbReference>
<protein>
    <submittedName>
        <fullName evidence="1">Phosphoglycolate phosphatase-like HAD superfamily hydrolase</fullName>
    </submittedName>
</protein>
<dbReference type="Pfam" id="PF13419">
    <property type="entry name" value="HAD_2"/>
    <property type="match status" value="1"/>
</dbReference>